<dbReference type="EC" id="2.7.1.172" evidence="1"/>
<name>A0ABR1QYZ2_9PEZI</name>
<keyword evidence="4" id="KW-1185">Reference proteome</keyword>
<dbReference type="Proteomes" id="UP001391051">
    <property type="component" value="Unassembled WGS sequence"/>
</dbReference>
<accession>A0ABR1QYZ2</accession>
<comment type="caution">
    <text evidence="3">The sequence shown here is derived from an EMBL/GenBank/DDBJ whole genome shotgun (WGS) entry which is preliminary data.</text>
</comment>
<proteinExistence type="predicted"/>
<reference evidence="3 4" key="1">
    <citation type="submission" date="2023-01" db="EMBL/GenBank/DDBJ databases">
        <title>Analysis of 21 Apiospora genomes using comparative genomics revels a genus with tremendous synthesis potential of carbohydrate active enzymes and secondary metabolites.</title>
        <authorList>
            <person name="Sorensen T."/>
        </authorList>
    </citation>
    <scope>NUCLEOTIDE SEQUENCE [LARGE SCALE GENOMIC DNA]</scope>
    <source>
        <strain evidence="3 4">CBS 24483</strain>
    </source>
</reference>
<dbReference type="InterPro" id="IPR016477">
    <property type="entry name" value="Fructo-/Ketosamine-3-kinase"/>
</dbReference>
<dbReference type="SUPFAM" id="SSF56112">
    <property type="entry name" value="Protein kinase-like (PK-like)"/>
    <property type="match status" value="1"/>
</dbReference>
<dbReference type="RefSeq" id="XP_066707304.1">
    <property type="nucleotide sequence ID" value="XM_066838411.1"/>
</dbReference>
<sequence>MVPEKSSIGTSSALVATDLIGTTDMDFELDPAIIAALPAGAEIIAVDPHGNTNWSNGFRVAVEIGDGGEEFFLKIIDREDAIAMAIGEYESQKALFQYLPDNISPALAHGTLELNPDSAFFLTKFHRLQCGIIDPILLATILTKLHTTSSSPTGKFGFPVTTFKGYIAVVNEWTDTWEEFFARQFKNEIAWEQSVRGEDAEMEHLAEKFFDKVIPRLLRPLQTEGRSIKPVLCNGDLWHGNIEFDVATQAPIMFDSCCVYGHNEFDLSLMVAPRYRLGALHVAEYVKEMGVSEPREDFDDRLQLYHLRNELVVSGLWANWAHLRQDVKKTMRSLIDKYPQGLKGAEPIIKFKEKAVL</sequence>
<dbReference type="InterPro" id="IPR011009">
    <property type="entry name" value="Kinase-like_dom_sf"/>
</dbReference>
<dbReference type="Pfam" id="PF03881">
    <property type="entry name" value="Fructosamin_kin"/>
    <property type="match status" value="1"/>
</dbReference>
<evidence type="ECO:0000313" key="3">
    <source>
        <dbReference type="EMBL" id="KAK7967912.1"/>
    </source>
</evidence>
<dbReference type="PANTHER" id="PTHR12149">
    <property type="entry name" value="FRUCTOSAMINE 3 KINASE-RELATED PROTEIN"/>
    <property type="match status" value="1"/>
</dbReference>
<evidence type="ECO:0000256" key="2">
    <source>
        <dbReference type="ARBA" id="ARBA00048655"/>
    </source>
</evidence>
<dbReference type="GeneID" id="92071473"/>
<organism evidence="3 4">
    <name type="scientific">Apiospora aurea</name>
    <dbReference type="NCBI Taxonomy" id="335848"/>
    <lineage>
        <taxon>Eukaryota</taxon>
        <taxon>Fungi</taxon>
        <taxon>Dikarya</taxon>
        <taxon>Ascomycota</taxon>
        <taxon>Pezizomycotina</taxon>
        <taxon>Sordariomycetes</taxon>
        <taxon>Xylariomycetidae</taxon>
        <taxon>Amphisphaeriales</taxon>
        <taxon>Apiosporaceae</taxon>
        <taxon>Apiospora</taxon>
    </lineage>
</organism>
<evidence type="ECO:0000313" key="4">
    <source>
        <dbReference type="Proteomes" id="UP001391051"/>
    </source>
</evidence>
<gene>
    <name evidence="3" type="ORF">PG986_002189</name>
</gene>
<dbReference type="EMBL" id="JAQQWE010000001">
    <property type="protein sequence ID" value="KAK7967912.1"/>
    <property type="molecule type" value="Genomic_DNA"/>
</dbReference>
<protein>
    <recommendedName>
        <fullName evidence="1">protein-ribulosamine 3-kinase</fullName>
        <ecNumber evidence="1">2.7.1.172</ecNumber>
    </recommendedName>
</protein>
<comment type="catalytic activity">
    <reaction evidence="2">
        <text>N(6)-D-ribulosyl-L-lysyl-[protein] + ATP = N(6)-(3-O-phospho-D-ribulosyl)-L-lysyl-[protein] + ADP + H(+)</text>
        <dbReference type="Rhea" id="RHEA:48432"/>
        <dbReference type="Rhea" id="RHEA-COMP:12103"/>
        <dbReference type="Rhea" id="RHEA-COMP:12104"/>
        <dbReference type="ChEBI" id="CHEBI:15378"/>
        <dbReference type="ChEBI" id="CHEBI:30616"/>
        <dbReference type="ChEBI" id="CHEBI:90418"/>
        <dbReference type="ChEBI" id="CHEBI:90420"/>
        <dbReference type="ChEBI" id="CHEBI:456216"/>
        <dbReference type="EC" id="2.7.1.172"/>
    </reaction>
    <physiologicalReaction direction="left-to-right" evidence="2">
        <dbReference type="Rhea" id="RHEA:48433"/>
    </physiologicalReaction>
</comment>
<dbReference type="Gene3D" id="3.90.1200.10">
    <property type="match status" value="1"/>
</dbReference>
<evidence type="ECO:0000256" key="1">
    <source>
        <dbReference type="ARBA" id="ARBA00011961"/>
    </source>
</evidence>
<dbReference type="PANTHER" id="PTHR12149:SF8">
    <property type="entry name" value="PROTEIN-RIBULOSAMINE 3-KINASE"/>
    <property type="match status" value="1"/>
</dbReference>